<protein>
    <submittedName>
        <fullName evidence="1">Uncharacterized protein</fullName>
    </submittedName>
</protein>
<evidence type="ECO:0000313" key="1">
    <source>
        <dbReference type="EMBL" id="KAG1808684.1"/>
    </source>
</evidence>
<dbReference type="EMBL" id="JABBWG010000037">
    <property type="protein sequence ID" value="KAG1808684.1"/>
    <property type="molecule type" value="Genomic_DNA"/>
</dbReference>
<organism evidence="1 2">
    <name type="scientific">Suillus subaureus</name>
    <dbReference type="NCBI Taxonomy" id="48587"/>
    <lineage>
        <taxon>Eukaryota</taxon>
        <taxon>Fungi</taxon>
        <taxon>Dikarya</taxon>
        <taxon>Basidiomycota</taxon>
        <taxon>Agaricomycotina</taxon>
        <taxon>Agaricomycetes</taxon>
        <taxon>Agaricomycetidae</taxon>
        <taxon>Boletales</taxon>
        <taxon>Suillineae</taxon>
        <taxon>Suillaceae</taxon>
        <taxon>Suillus</taxon>
    </lineage>
</organism>
<sequence>MFILTLAYQLVLAFPRIKPDITKTIDEDEMLPSSEKSFRDRMQQLIIKPLYPCNS</sequence>
<dbReference type="AlphaFoldDB" id="A0A9P7E1R2"/>
<accession>A0A9P7E1R2</accession>
<proteinExistence type="predicted"/>
<dbReference type="GeneID" id="64625579"/>
<dbReference type="Proteomes" id="UP000807769">
    <property type="component" value="Unassembled WGS sequence"/>
</dbReference>
<comment type="caution">
    <text evidence="1">The sequence shown here is derived from an EMBL/GenBank/DDBJ whole genome shotgun (WGS) entry which is preliminary data.</text>
</comment>
<keyword evidence="2" id="KW-1185">Reference proteome</keyword>
<evidence type="ECO:0000313" key="2">
    <source>
        <dbReference type="Proteomes" id="UP000807769"/>
    </source>
</evidence>
<dbReference type="RefSeq" id="XP_041188777.1">
    <property type="nucleotide sequence ID" value="XM_041331562.1"/>
</dbReference>
<gene>
    <name evidence="1" type="ORF">BJ212DRAFT_1280555</name>
</gene>
<name>A0A9P7E1R2_9AGAM</name>
<reference evidence="1" key="1">
    <citation type="journal article" date="2020" name="New Phytol.">
        <title>Comparative genomics reveals dynamic genome evolution in host specialist ectomycorrhizal fungi.</title>
        <authorList>
            <person name="Lofgren L.A."/>
            <person name="Nguyen N.H."/>
            <person name="Vilgalys R."/>
            <person name="Ruytinx J."/>
            <person name="Liao H.L."/>
            <person name="Branco S."/>
            <person name="Kuo A."/>
            <person name="LaButti K."/>
            <person name="Lipzen A."/>
            <person name="Andreopoulos W."/>
            <person name="Pangilinan J."/>
            <person name="Riley R."/>
            <person name="Hundley H."/>
            <person name="Na H."/>
            <person name="Barry K."/>
            <person name="Grigoriev I.V."/>
            <person name="Stajich J.E."/>
            <person name="Kennedy P.G."/>
        </authorList>
    </citation>
    <scope>NUCLEOTIDE SEQUENCE</scope>
    <source>
        <strain evidence="1">MN1</strain>
    </source>
</reference>
<dbReference type="OrthoDB" id="3027122at2759"/>